<dbReference type="EMBL" id="UZAH01041989">
    <property type="protein sequence ID" value="VDP60954.1"/>
    <property type="molecule type" value="Genomic_DNA"/>
</dbReference>
<dbReference type="AlphaFoldDB" id="A0A183GWM5"/>
<accession>A0A3P8FRS7</accession>
<keyword evidence="2" id="KW-1185">Reference proteome</keyword>
<gene>
    <name evidence="1" type="ORF">HPBE_LOCUS27094</name>
</gene>
<accession>A0A183GWM5</accession>
<evidence type="ECO:0000313" key="3">
    <source>
        <dbReference type="WBParaSite" id="HPBE_0002709501-mRNA-1"/>
    </source>
</evidence>
<organism evidence="2 3">
    <name type="scientific">Heligmosomoides polygyrus</name>
    <name type="common">Parasitic roundworm</name>
    <dbReference type="NCBI Taxonomy" id="6339"/>
    <lineage>
        <taxon>Eukaryota</taxon>
        <taxon>Metazoa</taxon>
        <taxon>Ecdysozoa</taxon>
        <taxon>Nematoda</taxon>
        <taxon>Chromadorea</taxon>
        <taxon>Rhabditida</taxon>
        <taxon>Rhabditina</taxon>
        <taxon>Rhabditomorpha</taxon>
        <taxon>Strongyloidea</taxon>
        <taxon>Heligmosomidae</taxon>
        <taxon>Heligmosomoides</taxon>
    </lineage>
</organism>
<sequence>MPSITTCQANLTKAFTALEVAKGKIPAPLLAAIDPCQHNQPQLFDARLKAIQSAMADLQSAIRTVKERRQMFLTTVGSSADPEADNAAYETYMHETRVDDAVVEAESILMTLQSSLDEVQLLIERHRLSQPSEEATTSTQRHHHHTLPLRRIRVRIFHKQPHNRRCLHSS</sequence>
<evidence type="ECO:0000313" key="1">
    <source>
        <dbReference type="EMBL" id="VDP60954.1"/>
    </source>
</evidence>
<evidence type="ECO:0000313" key="2">
    <source>
        <dbReference type="Proteomes" id="UP000050761"/>
    </source>
</evidence>
<proteinExistence type="predicted"/>
<reference evidence="1 2" key="1">
    <citation type="submission" date="2018-11" db="EMBL/GenBank/DDBJ databases">
        <authorList>
            <consortium name="Pathogen Informatics"/>
        </authorList>
    </citation>
    <scope>NUCLEOTIDE SEQUENCE [LARGE SCALE GENOMIC DNA]</scope>
</reference>
<dbReference type="WBParaSite" id="HPBE_0002709501-mRNA-1">
    <property type="protein sequence ID" value="HPBE_0002709501-mRNA-1"/>
    <property type="gene ID" value="HPBE_0002709501"/>
</dbReference>
<name>A0A183GWM5_HELPZ</name>
<dbReference type="Proteomes" id="UP000050761">
    <property type="component" value="Unassembled WGS sequence"/>
</dbReference>
<protein>
    <submittedName>
        <fullName evidence="1 3">Uncharacterized protein</fullName>
    </submittedName>
</protein>
<reference evidence="3" key="2">
    <citation type="submission" date="2019-09" db="UniProtKB">
        <authorList>
            <consortium name="WormBaseParasite"/>
        </authorList>
    </citation>
    <scope>IDENTIFICATION</scope>
</reference>
<dbReference type="OrthoDB" id="5898930at2759"/>